<reference evidence="1" key="1">
    <citation type="submission" date="2015-04" db="UniProtKB">
        <authorList>
            <consortium name="EnsemblPlants"/>
        </authorList>
    </citation>
    <scope>IDENTIFICATION</scope>
</reference>
<organism evidence="1">
    <name type="scientific">Oryza meridionalis</name>
    <dbReference type="NCBI Taxonomy" id="40149"/>
    <lineage>
        <taxon>Eukaryota</taxon>
        <taxon>Viridiplantae</taxon>
        <taxon>Streptophyta</taxon>
        <taxon>Embryophyta</taxon>
        <taxon>Tracheophyta</taxon>
        <taxon>Spermatophyta</taxon>
        <taxon>Magnoliopsida</taxon>
        <taxon>Liliopsida</taxon>
        <taxon>Poales</taxon>
        <taxon>Poaceae</taxon>
        <taxon>BOP clade</taxon>
        <taxon>Oryzoideae</taxon>
        <taxon>Oryzeae</taxon>
        <taxon>Oryzinae</taxon>
        <taxon>Oryza</taxon>
    </lineage>
</organism>
<dbReference type="Gramene" id="OMERI11G10090.1">
    <property type="protein sequence ID" value="OMERI11G10090.1"/>
    <property type="gene ID" value="OMERI11G10090"/>
</dbReference>
<dbReference type="AlphaFoldDB" id="A0A0E0F5A8"/>
<evidence type="ECO:0000313" key="1">
    <source>
        <dbReference type="EnsemblPlants" id="OMERI11G10090.1"/>
    </source>
</evidence>
<sequence>MPIVLQSSSGKLFRLPDSQPAAAPRAAAVEGVELHLLLAEGLAPMLKSSSFWAAAAPRAAAATGVDLRLLPRAFRRCSNHRRLGLQLPLGPPAPTGVAAVSGRRSP</sequence>
<reference evidence="1" key="2">
    <citation type="submission" date="2018-05" db="EMBL/GenBank/DDBJ databases">
        <title>OmerRS3 (Oryza meridionalis Reference Sequence Version 3).</title>
        <authorList>
            <person name="Zhang J."/>
            <person name="Kudrna D."/>
            <person name="Lee S."/>
            <person name="Talag J."/>
            <person name="Welchert J."/>
            <person name="Wing R.A."/>
        </authorList>
    </citation>
    <scope>NUCLEOTIDE SEQUENCE [LARGE SCALE GENOMIC DNA]</scope>
    <source>
        <strain evidence="1">cv. OR44</strain>
    </source>
</reference>
<proteinExistence type="predicted"/>
<dbReference type="EnsemblPlants" id="OMERI11G10090.1">
    <property type="protein sequence ID" value="OMERI11G10090.1"/>
    <property type="gene ID" value="OMERI11G10090"/>
</dbReference>
<name>A0A0E0F5A8_9ORYZ</name>
<evidence type="ECO:0000313" key="2">
    <source>
        <dbReference type="Proteomes" id="UP000008021"/>
    </source>
</evidence>
<dbReference type="HOGENOM" id="CLU_2227447_0_0_1"/>
<keyword evidence="2" id="KW-1185">Reference proteome</keyword>
<accession>A0A0E0F5A8</accession>
<protein>
    <submittedName>
        <fullName evidence="1">Uncharacterized protein</fullName>
    </submittedName>
</protein>
<dbReference type="Proteomes" id="UP000008021">
    <property type="component" value="Chromosome 11"/>
</dbReference>